<protein>
    <recommendedName>
        <fullName evidence="3">histidine kinase</fullName>
        <ecNumber evidence="3">2.7.13.3</ecNumber>
    </recommendedName>
</protein>
<gene>
    <name evidence="23" type="primary">barA_2</name>
    <name evidence="23" type="ORF">NCTC11645_03189</name>
</gene>
<feature type="domain" description="Histidine kinase" evidence="18">
    <location>
        <begin position="613"/>
        <end position="834"/>
    </location>
</feature>
<dbReference type="InterPro" id="IPR003661">
    <property type="entry name" value="HisK_dim/P_dom"/>
</dbReference>
<evidence type="ECO:0000256" key="13">
    <source>
        <dbReference type="ARBA" id="ARBA00023136"/>
    </source>
</evidence>
<keyword evidence="11 17" id="KW-1133">Transmembrane helix</keyword>
<sequence>MRSIRHIFFALMGLNLVLGIAIIFAHFRSDTLSTQIDAIYEQRYQQYHLAMELKQSSDLLTRFARIYAVTSSNKWRFLFEQVKAVREGQLPLPNNYNFDYWNQLSDPNVIIEQPEIPIRPNYPSLLARLRSAGISEAHMSFLTQALSRSQDLIGIEQVAMDLIQGRKRTARGIERVIPDPELAQDMLFGADYLHARSKIMGPVGAFYEAIEKSTNQKLQQLQQERANMDGIVISMAFMLLIAVISTTVLLWFRFLKPLDNIRSTIVSKVRDKEFEFKLDVDNQGELKDLAQAQNEVLREIAERFELGRQVKAFADLIRGCSGMDELGDLVTNFLSKGLELPYVALYVVRGRTMTLVGGVGVDEKSDAMDKDTVSFHRTILTTRQFLRIRNDKGHFTLTLPVGQLSLSEMYFIPLMVNNEMVGVLEVGAVRLLSDKEMDWLSEMQEDLAVGIQLTLNAEMQMEAEQRISEQLKLNQQIINAIPNPTYFRDTQGAYIGVNDAFTDFLGLFYIDVVDKTPLELFAKDVANMFTEKERELFENPGSTVYDIELANSHGDVRILNVYEATYYGTDGEPMGIVGLFVDVTKQKRLESDLIAAKDQATEASKAKGEFLANMSHEIRTPMNAILGMSHLALLTDLNDKQRNYVGNIEKAGKSLLGIINDILDFSKIEAGKLSVEHVDFRFSEVLDNISNIISVKAKEKELELIFDIDPNLPDDLVGDPLRLGQIIINLTGNSVKFTESGEIIIRARKVTDVNEIIEIQFDIEDTGIGMNEEQLGRLFQSFSQADGSITRKYGGTGLGLTISKSFVELMGGRIWVESQPGKGSTFSFTIRCGRSNSSIKEQIAKTTILNDKRVLVVDDNQASRDIMYALLDNLDLRVAAVSNGEEAVYEVESADLSNDGFDVVVMDWKMPGINGDEATVKIRELSLNKMPKVILASAYGENSGLINEEVQNVFDASLVKPINPSSLFDALMEAFGQLEMKRANSREAETIKTQHVDLTGIKILLVEDNMINQEVAKGILEQFNPTIEVADNGQVALDRVQKEHFDIVLMDMQMPVMDGLTATRKIREIEALAGLPIVAMTANAMERDIKQCKAAGMNDHVSKPIDIEELINAIQTWISMSEQDVRSFDSLSEQQDEASTDTSYLDDIDPLVLDAAEGIRRIGGNEDAYWKVISAFTQAKLAGIDKIRKDVLDENRQEVELFAHSLKGAAANVAAKGLAVLAGNLEDQAGSKIKIEATLIDKIEQCLREIQGYIPVEKKEKDVPDMMVFTGYTPKEFCIELEQLKILLDNFDTQAVDFITGIQENAKGMEVDLSAVEEAIRKFEYEAAAAKLQAVITSLGTGEVDETSGTFLRA</sequence>
<keyword evidence="14" id="KW-0131">Cell cycle</keyword>
<dbReference type="SUPFAM" id="SSF55781">
    <property type="entry name" value="GAF domain-like"/>
    <property type="match status" value="1"/>
</dbReference>
<dbReference type="InterPro" id="IPR005467">
    <property type="entry name" value="His_kinase_dom"/>
</dbReference>
<evidence type="ECO:0000256" key="4">
    <source>
        <dbReference type="ARBA" id="ARBA00022475"/>
    </source>
</evidence>
<dbReference type="InterPro" id="IPR036641">
    <property type="entry name" value="HPT_dom_sf"/>
</dbReference>
<dbReference type="GO" id="GO:0005886">
    <property type="term" value="C:plasma membrane"/>
    <property type="evidence" value="ECO:0007669"/>
    <property type="project" value="UniProtKB-SubCell"/>
</dbReference>
<feature type="domain" description="PAC" evidence="21">
    <location>
        <begin position="543"/>
        <end position="595"/>
    </location>
</feature>
<dbReference type="GO" id="GO:0006355">
    <property type="term" value="P:regulation of DNA-templated transcription"/>
    <property type="evidence" value="ECO:0007669"/>
    <property type="project" value="InterPro"/>
</dbReference>
<dbReference type="FunFam" id="3.30.565.10:FF:000010">
    <property type="entry name" value="Sensor histidine kinase RcsC"/>
    <property type="match status" value="1"/>
</dbReference>
<evidence type="ECO:0000256" key="6">
    <source>
        <dbReference type="ARBA" id="ARBA00022679"/>
    </source>
</evidence>
<name>A0A377J7I2_GRIHO</name>
<keyword evidence="6 23" id="KW-0808">Transferase</keyword>
<dbReference type="SUPFAM" id="SSF55874">
    <property type="entry name" value="ATPase domain of HSP90 chaperone/DNA topoisomerase II/histidine kinase"/>
    <property type="match status" value="1"/>
</dbReference>
<dbReference type="Pfam" id="PF02518">
    <property type="entry name" value="HATPase_c"/>
    <property type="match status" value="1"/>
</dbReference>
<dbReference type="STRING" id="673.AL542_01155"/>
<comment type="subcellular location">
    <subcellularLocation>
        <location evidence="2">Cell membrane</location>
        <topology evidence="2">Multi-pass membrane protein</topology>
    </subcellularLocation>
</comment>
<dbReference type="SMART" id="SM00387">
    <property type="entry name" value="HATPase_c"/>
    <property type="match status" value="1"/>
</dbReference>
<evidence type="ECO:0000256" key="2">
    <source>
        <dbReference type="ARBA" id="ARBA00004651"/>
    </source>
</evidence>
<dbReference type="SUPFAM" id="SSF52172">
    <property type="entry name" value="CheY-like"/>
    <property type="match status" value="2"/>
</dbReference>
<dbReference type="PROSITE" id="PS50112">
    <property type="entry name" value="PAS"/>
    <property type="match status" value="1"/>
</dbReference>
<dbReference type="CDD" id="cd17546">
    <property type="entry name" value="REC_hyHK_CKI1_RcsC-like"/>
    <property type="match status" value="2"/>
</dbReference>
<evidence type="ECO:0000256" key="16">
    <source>
        <dbReference type="PROSITE-ProRule" id="PRU00169"/>
    </source>
</evidence>
<evidence type="ECO:0000259" key="21">
    <source>
        <dbReference type="PROSITE" id="PS50113"/>
    </source>
</evidence>
<evidence type="ECO:0000256" key="10">
    <source>
        <dbReference type="ARBA" id="ARBA00022840"/>
    </source>
</evidence>
<dbReference type="Gene3D" id="3.30.565.10">
    <property type="entry name" value="Histidine kinase-like ATPase, C-terminal domain"/>
    <property type="match status" value="1"/>
</dbReference>
<evidence type="ECO:0000256" key="8">
    <source>
        <dbReference type="ARBA" id="ARBA00022741"/>
    </source>
</evidence>
<keyword evidence="4" id="KW-1003">Cell membrane</keyword>
<evidence type="ECO:0000259" key="18">
    <source>
        <dbReference type="PROSITE" id="PS50109"/>
    </source>
</evidence>
<dbReference type="CDD" id="cd00130">
    <property type="entry name" value="PAS"/>
    <property type="match status" value="1"/>
</dbReference>
<evidence type="ECO:0000259" key="20">
    <source>
        <dbReference type="PROSITE" id="PS50112"/>
    </source>
</evidence>
<accession>A0A377J7I2</accession>
<dbReference type="PROSITE" id="PS50109">
    <property type="entry name" value="HIS_KIN"/>
    <property type="match status" value="1"/>
</dbReference>
<feature type="transmembrane region" description="Helical" evidence="17">
    <location>
        <begin position="6"/>
        <end position="27"/>
    </location>
</feature>
<dbReference type="SUPFAM" id="SSF55785">
    <property type="entry name" value="PYP-like sensor domain (PAS domain)"/>
    <property type="match status" value="1"/>
</dbReference>
<evidence type="ECO:0000256" key="3">
    <source>
        <dbReference type="ARBA" id="ARBA00012438"/>
    </source>
</evidence>
<evidence type="ECO:0000256" key="7">
    <source>
        <dbReference type="ARBA" id="ARBA00022692"/>
    </source>
</evidence>
<dbReference type="InterPro" id="IPR036890">
    <property type="entry name" value="HATPase_C_sf"/>
</dbReference>
<dbReference type="PROSITE" id="PS50113">
    <property type="entry name" value="PAC"/>
    <property type="match status" value="1"/>
</dbReference>
<dbReference type="PANTHER" id="PTHR45339">
    <property type="entry name" value="HYBRID SIGNAL TRANSDUCTION HISTIDINE KINASE J"/>
    <property type="match status" value="1"/>
</dbReference>
<keyword evidence="9 23" id="KW-0418">Kinase</keyword>
<evidence type="ECO:0000256" key="17">
    <source>
        <dbReference type="SAM" id="Phobius"/>
    </source>
</evidence>
<keyword evidence="8" id="KW-0547">Nucleotide-binding</keyword>
<dbReference type="InterPro" id="IPR000700">
    <property type="entry name" value="PAS-assoc_C"/>
</dbReference>
<keyword evidence="12" id="KW-0902">Two-component regulatory system</keyword>
<dbReference type="Proteomes" id="UP000254512">
    <property type="component" value="Unassembled WGS sequence"/>
</dbReference>
<dbReference type="InterPro" id="IPR000014">
    <property type="entry name" value="PAS"/>
</dbReference>
<evidence type="ECO:0000259" key="22">
    <source>
        <dbReference type="PROSITE" id="PS50894"/>
    </source>
</evidence>
<dbReference type="Pfam" id="PF01627">
    <property type="entry name" value="Hpt"/>
    <property type="match status" value="1"/>
</dbReference>
<evidence type="ECO:0000256" key="15">
    <source>
        <dbReference type="PROSITE-ProRule" id="PRU00110"/>
    </source>
</evidence>
<dbReference type="EC" id="2.7.13.3" evidence="3"/>
<dbReference type="RefSeq" id="WP_115660189.1">
    <property type="nucleotide sequence ID" value="NZ_UGHD01000003.1"/>
</dbReference>
<feature type="domain" description="HPt" evidence="22">
    <location>
        <begin position="1165"/>
        <end position="1257"/>
    </location>
</feature>
<evidence type="ECO:0000256" key="14">
    <source>
        <dbReference type="ARBA" id="ARBA00023306"/>
    </source>
</evidence>
<dbReference type="CDD" id="cd16922">
    <property type="entry name" value="HATPase_EvgS-ArcB-TorS-like"/>
    <property type="match status" value="1"/>
</dbReference>
<dbReference type="EMBL" id="UGHD01000003">
    <property type="protein sequence ID" value="STO98205.1"/>
    <property type="molecule type" value="Genomic_DNA"/>
</dbReference>
<dbReference type="Gene3D" id="1.20.120.160">
    <property type="entry name" value="HPT domain"/>
    <property type="match status" value="1"/>
</dbReference>
<dbReference type="Pfam" id="PF00989">
    <property type="entry name" value="PAS"/>
    <property type="match status" value="1"/>
</dbReference>
<dbReference type="InterPro" id="IPR003594">
    <property type="entry name" value="HATPase_dom"/>
</dbReference>
<dbReference type="FunFam" id="1.10.287.130:FF:000038">
    <property type="entry name" value="Sensory transduction histidine kinase"/>
    <property type="match status" value="1"/>
</dbReference>
<dbReference type="InterPro" id="IPR013767">
    <property type="entry name" value="PAS_fold"/>
</dbReference>
<evidence type="ECO:0000313" key="23">
    <source>
        <dbReference type="EMBL" id="STO98205.1"/>
    </source>
</evidence>
<dbReference type="InterPro" id="IPR029016">
    <property type="entry name" value="GAF-like_dom_sf"/>
</dbReference>
<dbReference type="SMART" id="SM00388">
    <property type="entry name" value="HisKA"/>
    <property type="match status" value="1"/>
</dbReference>
<organism evidence="23 24">
    <name type="scientific">Grimontia hollisae</name>
    <name type="common">Vibrio hollisae</name>
    <dbReference type="NCBI Taxonomy" id="673"/>
    <lineage>
        <taxon>Bacteria</taxon>
        <taxon>Pseudomonadati</taxon>
        <taxon>Pseudomonadota</taxon>
        <taxon>Gammaproteobacteria</taxon>
        <taxon>Vibrionales</taxon>
        <taxon>Vibrionaceae</taxon>
        <taxon>Grimontia</taxon>
    </lineage>
</organism>
<dbReference type="Pfam" id="PF00512">
    <property type="entry name" value="HisKA"/>
    <property type="match status" value="1"/>
</dbReference>
<dbReference type="GO" id="GO:0000155">
    <property type="term" value="F:phosphorelay sensor kinase activity"/>
    <property type="evidence" value="ECO:0007669"/>
    <property type="project" value="InterPro"/>
</dbReference>
<feature type="domain" description="PAS" evidence="20">
    <location>
        <begin position="470"/>
        <end position="540"/>
    </location>
</feature>
<dbReference type="PROSITE" id="PS50110">
    <property type="entry name" value="RESPONSE_REGULATORY"/>
    <property type="match status" value="2"/>
</dbReference>
<keyword evidence="7 17" id="KW-0812">Transmembrane</keyword>
<feature type="domain" description="Response regulatory" evidence="19">
    <location>
        <begin position="1002"/>
        <end position="1118"/>
    </location>
</feature>
<evidence type="ECO:0000256" key="5">
    <source>
        <dbReference type="ARBA" id="ARBA00022553"/>
    </source>
</evidence>
<dbReference type="SMART" id="SM00091">
    <property type="entry name" value="PAS"/>
    <property type="match status" value="1"/>
</dbReference>
<dbReference type="InterPro" id="IPR008207">
    <property type="entry name" value="Sig_transdc_His_kin_Hpt_dom"/>
</dbReference>
<dbReference type="InterPro" id="IPR011006">
    <property type="entry name" value="CheY-like_superfamily"/>
</dbReference>
<dbReference type="InterPro" id="IPR001789">
    <property type="entry name" value="Sig_transdc_resp-reg_receiver"/>
</dbReference>
<dbReference type="Gene3D" id="3.40.50.2300">
    <property type="match status" value="2"/>
</dbReference>
<dbReference type="PRINTS" id="PR00344">
    <property type="entry name" value="BCTRLSENSOR"/>
</dbReference>
<dbReference type="InterPro" id="IPR035965">
    <property type="entry name" value="PAS-like_dom_sf"/>
</dbReference>
<keyword evidence="5 16" id="KW-0597">Phosphoprotein</keyword>
<dbReference type="InterPro" id="IPR036097">
    <property type="entry name" value="HisK_dim/P_sf"/>
</dbReference>
<dbReference type="NCBIfam" id="TIGR00229">
    <property type="entry name" value="sensory_box"/>
    <property type="match status" value="1"/>
</dbReference>
<dbReference type="GO" id="GO:0005524">
    <property type="term" value="F:ATP binding"/>
    <property type="evidence" value="ECO:0007669"/>
    <property type="project" value="UniProtKB-KW"/>
</dbReference>
<dbReference type="InterPro" id="IPR004358">
    <property type="entry name" value="Sig_transdc_His_kin-like_C"/>
</dbReference>
<dbReference type="CDD" id="cd00082">
    <property type="entry name" value="HisKA"/>
    <property type="match status" value="1"/>
</dbReference>
<reference evidence="23 24" key="1">
    <citation type="submission" date="2018-06" db="EMBL/GenBank/DDBJ databases">
        <authorList>
            <consortium name="Pathogen Informatics"/>
            <person name="Doyle S."/>
        </authorList>
    </citation>
    <scope>NUCLEOTIDE SEQUENCE [LARGE SCALE GENOMIC DNA]</scope>
    <source>
        <strain evidence="23 24">NCTC11645</strain>
    </source>
</reference>
<evidence type="ECO:0000313" key="24">
    <source>
        <dbReference type="Proteomes" id="UP000254512"/>
    </source>
</evidence>
<evidence type="ECO:0000256" key="1">
    <source>
        <dbReference type="ARBA" id="ARBA00000085"/>
    </source>
</evidence>
<dbReference type="PANTHER" id="PTHR45339:SF1">
    <property type="entry name" value="HYBRID SIGNAL TRANSDUCTION HISTIDINE KINASE J"/>
    <property type="match status" value="1"/>
</dbReference>
<evidence type="ECO:0000256" key="9">
    <source>
        <dbReference type="ARBA" id="ARBA00022777"/>
    </source>
</evidence>
<evidence type="ECO:0000259" key="19">
    <source>
        <dbReference type="PROSITE" id="PS50110"/>
    </source>
</evidence>
<feature type="modified residue" description="4-aspartylphosphate" evidence="16">
    <location>
        <position position="907"/>
    </location>
</feature>
<feature type="transmembrane region" description="Helical" evidence="17">
    <location>
        <begin position="231"/>
        <end position="252"/>
    </location>
</feature>
<proteinExistence type="predicted"/>
<dbReference type="SUPFAM" id="SSF47384">
    <property type="entry name" value="Homodimeric domain of signal transducing histidine kinase"/>
    <property type="match status" value="1"/>
</dbReference>
<keyword evidence="10" id="KW-0067">ATP-binding</keyword>
<feature type="domain" description="Response regulatory" evidence="19">
    <location>
        <begin position="853"/>
        <end position="975"/>
    </location>
</feature>
<dbReference type="SUPFAM" id="SSF47226">
    <property type="entry name" value="Histidine-containing phosphotransfer domain, HPT domain"/>
    <property type="match status" value="1"/>
</dbReference>
<feature type="modified residue" description="4-aspartylphosphate" evidence="16">
    <location>
        <position position="1051"/>
    </location>
</feature>
<feature type="modified residue" description="Phosphohistidine" evidence="15">
    <location>
        <position position="1204"/>
    </location>
</feature>
<keyword evidence="13 17" id="KW-0472">Membrane</keyword>
<dbReference type="Gene3D" id="3.30.450.20">
    <property type="entry name" value="PAS domain"/>
    <property type="match status" value="1"/>
</dbReference>
<comment type="catalytic activity">
    <reaction evidence="1">
        <text>ATP + protein L-histidine = ADP + protein N-phospho-L-histidine.</text>
        <dbReference type="EC" id="2.7.13.3"/>
    </reaction>
</comment>
<dbReference type="Gene3D" id="1.10.287.130">
    <property type="match status" value="1"/>
</dbReference>
<evidence type="ECO:0000256" key="11">
    <source>
        <dbReference type="ARBA" id="ARBA00022989"/>
    </source>
</evidence>
<dbReference type="PROSITE" id="PS50894">
    <property type="entry name" value="HPT"/>
    <property type="match status" value="1"/>
</dbReference>
<dbReference type="Gene3D" id="3.30.450.40">
    <property type="match status" value="1"/>
</dbReference>
<evidence type="ECO:0000256" key="12">
    <source>
        <dbReference type="ARBA" id="ARBA00023012"/>
    </source>
</evidence>
<dbReference type="Pfam" id="PF00072">
    <property type="entry name" value="Response_reg"/>
    <property type="match status" value="2"/>
</dbReference>
<dbReference type="SMART" id="SM00448">
    <property type="entry name" value="REC"/>
    <property type="match status" value="2"/>
</dbReference>